<dbReference type="Pfam" id="PF03981">
    <property type="entry name" value="Ubiq_cyt_C_chap"/>
    <property type="match status" value="1"/>
</dbReference>
<name>A0A841LC16_9SPHN</name>
<accession>A0A841LC16</accession>
<evidence type="ECO:0000256" key="1">
    <source>
        <dbReference type="ARBA" id="ARBA00006407"/>
    </source>
</evidence>
<dbReference type="Proteomes" id="UP000538147">
    <property type="component" value="Unassembled WGS sequence"/>
</dbReference>
<dbReference type="InterPro" id="IPR021150">
    <property type="entry name" value="Ubiq_cyt_c_chap"/>
</dbReference>
<protein>
    <submittedName>
        <fullName evidence="4">Cytochrome b pre-mRNA-processing protein 3</fullName>
    </submittedName>
</protein>
<evidence type="ECO:0000259" key="3">
    <source>
        <dbReference type="Pfam" id="PF03981"/>
    </source>
</evidence>
<dbReference type="InterPro" id="IPR007129">
    <property type="entry name" value="Ubiqinol_cyt_c_chaperone_CPB3"/>
</dbReference>
<comment type="similarity">
    <text evidence="1">Belongs to the CBP3 family.</text>
</comment>
<comment type="caution">
    <text evidence="4">The sequence shown here is derived from an EMBL/GenBank/DDBJ whole genome shotgun (WGS) entry which is preliminary data.</text>
</comment>
<gene>
    <name evidence="4" type="ORF">FHS79_002713</name>
</gene>
<dbReference type="PANTHER" id="PTHR12184">
    <property type="entry name" value="UBIQUINOL-CYTOCHROME C REDUCTASE COMPLEX ASSEMBLY FACTOR 1 FAMILY MEMBER"/>
    <property type="match status" value="1"/>
</dbReference>
<evidence type="ECO:0000313" key="5">
    <source>
        <dbReference type="Proteomes" id="UP000538147"/>
    </source>
</evidence>
<proteinExistence type="inferred from homology"/>
<feature type="domain" description="Ubiquinol-cytochrome c chaperone" evidence="3">
    <location>
        <begin position="41"/>
        <end position="168"/>
    </location>
</feature>
<organism evidence="4 5">
    <name type="scientific">Polymorphobacter multimanifer</name>
    <dbReference type="NCBI Taxonomy" id="1070431"/>
    <lineage>
        <taxon>Bacteria</taxon>
        <taxon>Pseudomonadati</taxon>
        <taxon>Pseudomonadota</taxon>
        <taxon>Alphaproteobacteria</taxon>
        <taxon>Sphingomonadales</taxon>
        <taxon>Sphingosinicellaceae</taxon>
        <taxon>Polymorphobacter</taxon>
    </lineage>
</organism>
<comment type="similarity">
    <text evidence="2">Belongs to the UPF0174 family.</text>
</comment>
<dbReference type="RefSeq" id="WP_373289721.1">
    <property type="nucleotide sequence ID" value="NZ_BMOX01000021.1"/>
</dbReference>
<dbReference type="AlphaFoldDB" id="A0A841LC16"/>
<sequence>MSLFSALKRAIGAMPADEPGTALYAAIVGEARRPDWYVAGEVPDTMDGRFDMVALVLSLTLMRLEADTDRAAPQASADITDRFITDMDGNLRQDGVGDQVVGKHLGRMMAALGGRLGAYREAGADDAVLAQALARNLWRGQPHAEDALAWVTAEARRLQARLAATPFATLHGGGWPSA</sequence>
<evidence type="ECO:0000256" key="2">
    <source>
        <dbReference type="ARBA" id="ARBA00006436"/>
    </source>
</evidence>
<dbReference type="EMBL" id="JACIIV010000020">
    <property type="protein sequence ID" value="MBB6228523.1"/>
    <property type="molecule type" value="Genomic_DNA"/>
</dbReference>
<dbReference type="PANTHER" id="PTHR12184:SF1">
    <property type="entry name" value="UBIQUINOL-CYTOCHROME-C REDUCTASE COMPLEX ASSEMBLY FACTOR 1"/>
    <property type="match status" value="1"/>
</dbReference>
<reference evidence="4 5" key="1">
    <citation type="submission" date="2020-08" db="EMBL/GenBank/DDBJ databases">
        <title>Genomic Encyclopedia of Type Strains, Phase IV (KMG-IV): sequencing the most valuable type-strain genomes for metagenomic binning, comparative biology and taxonomic classification.</title>
        <authorList>
            <person name="Goeker M."/>
        </authorList>
    </citation>
    <scope>NUCLEOTIDE SEQUENCE [LARGE SCALE GENOMIC DNA]</scope>
    <source>
        <strain evidence="4 5">DSM 102189</strain>
    </source>
</reference>
<evidence type="ECO:0000313" key="4">
    <source>
        <dbReference type="EMBL" id="MBB6228523.1"/>
    </source>
</evidence>
<keyword evidence="5" id="KW-1185">Reference proteome</keyword>